<dbReference type="GO" id="GO:0016787">
    <property type="term" value="F:hydrolase activity"/>
    <property type="evidence" value="ECO:0007669"/>
    <property type="project" value="UniProtKB-KW"/>
</dbReference>
<dbReference type="RefSeq" id="WP_260216285.1">
    <property type="nucleotide sequence ID" value="NZ_JAJAGO010000002.1"/>
</dbReference>
<proteinExistence type="predicted"/>
<organism evidence="3 4">
    <name type="scientific">Streptomyces gossypii</name>
    <dbReference type="NCBI Taxonomy" id="2883101"/>
    <lineage>
        <taxon>Bacteria</taxon>
        <taxon>Bacillati</taxon>
        <taxon>Actinomycetota</taxon>
        <taxon>Actinomycetes</taxon>
        <taxon>Kitasatosporales</taxon>
        <taxon>Streptomycetaceae</taxon>
        <taxon>Streptomyces</taxon>
    </lineage>
</organism>
<evidence type="ECO:0000313" key="3">
    <source>
        <dbReference type="EMBL" id="MCT2589307.1"/>
    </source>
</evidence>
<name>A0ABT2JN54_9ACTN</name>
<dbReference type="SUPFAM" id="SSF53474">
    <property type="entry name" value="alpha/beta-Hydrolases"/>
    <property type="match status" value="1"/>
</dbReference>
<sequence>MPSQEPSTPEPSMPELDGVRHHYAKVRGVRLHIAEAGEGEPVVLLHGFPQHWYGWRRLIPLLSGEYRLICVDLRGFGWSDAPGKGYDTDSRVADVLALMDELGLDQVRLIGHDWGAWTGFQLCLRAPGRFSHFLALNMLHPWPLHRRLMPQSWRFWYTALLEQPLLGRWVVRNRPGFTRYLMRKGVVEKAVWEPAAMTEFVRSSQEPARARAAEALHRAFAVRDIAKLLLGTYKKLSLDTPTVILAGEKDFMLPPSVLSVDERRAPRMRVEVVPDCGHYLHEERPRVVAAAARELFSSGG</sequence>
<keyword evidence="1 3" id="KW-0378">Hydrolase</keyword>
<dbReference type="InterPro" id="IPR029058">
    <property type="entry name" value="AB_hydrolase_fold"/>
</dbReference>
<evidence type="ECO:0000313" key="4">
    <source>
        <dbReference type="Proteomes" id="UP001156389"/>
    </source>
</evidence>
<dbReference type="Pfam" id="PF00561">
    <property type="entry name" value="Abhydrolase_1"/>
    <property type="match status" value="1"/>
</dbReference>
<feature type="domain" description="AB hydrolase-1" evidence="2">
    <location>
        <begin position="41"/>
        <end position="285"/>
    </location>
</feature>
<dbReference type="InterPro" id="IPR000639">
    <property type="entry name" value="Epox_hydrolase-like"/>
</dbReference>
<evidence type="ECO:0000256" key="1">
    <source>
        <dbReference type="ARBA" id="ARBA00022801"/>
    </source>
</evidence>
<reference evidence="3 4" key="1">
    <citation type="submission" date="2021-10" db="EMBL/GenBank/DDBJ databases">
        <title>Streptomyces gossypii sp. nov., isolated from soil collected from cotton field.</title>
        <authorList>
            <person name="Ge X."/>
            <person name="Chen X."/>
            <person name="Liu W."/>
        </authorList>
    </citation>
    <scope>NUCLEOTIDE SEQUENCE [LARGE SCALE GENOMIC DNA]</scope>
    <source>
        <strain evidence="3 4">N2-109</strain>
    </source>
</reference>
<evidence type="ECO:0000259" key="2">
    <source>
        <dbReference type="Pfam" id="PF00561"/>
    </source>
</evidence>
<dbReference type="PANTHER" id="PTHR43329">
    <property type="entry name" value="EPOXIDE HYDROLASE"/>
    <property type="match status" value="1"/>
</dbReference>
<dbReference type="InterPro" id="IPR000073">
    <property type="entry name" value="AB_hydrolase_1"/>
</dbReference>
<dbReference type="Proteomes" id="UP001156389">
    <property type="component" value="Unassembled WGS sequence"/>
</dbReference>
<accession>A0ABT2JN54</accession>
<comment type="caution">
    <text evidence="3">The sequence shown here is derived from an EMBL/GenBank/DDBJ whole genome shotgun (WGS) entry which is preliminary data.</text>
</comment>
<keyword evidence="4" id="KW-1185">Reference proteome</keyword>
<protein>
    <submittedName>
        <fullName evidence="3">Alpha/beta hydrolase</fullName>
    </submittedName>
</protein>
<dbReference type="Gene3D" id="3.40.50.1820">
    <property type="entry name" value="alpha/beta hydrolase"/>
    <property type="match status" value="1"/>
</dbReference>
<dbReference type="EMBL" id="JAJAGO010000002">
    <property type="protein sequence ID" value="MCT2589307.1"/>
    <property type="molecule type" value="Genomic_DNA"/>
</dbReference>
<dbReference type="PRINTS" id="PR00412">
    <property type="entry name" value="EPOXHYDRLASE"/>
</dbReference>
<gene>
    <name evidence="3" type="ORF">LHJ74_05055</name>
</gene>